<evidence type="ECO:0000313" key="4">
    <source>
        <dbReference type="Proteomes" id="UP001556367"/>
    </source>
</evidence>
<comment type="caution">
    <text evidence="3">The sequence shown here is derived from an EMBL/GenBank/DDBJ whole genome shotgun (WGS) entry which is preliminary data.</text>
</comment>
<feature type="region of interest" description="Disordered" evidence="1">
    <location>
        <begin position="395"/>
        <end position="425"/>
    </location>
</feature>
<proteinExistence type="predicted"/>
<reference evidence="4" key="1">
    <citation type="submission" date="2024-06" db="EMBL/GenBank/DDBJ databases">
        <title>Multi-omics analyses provide insights into the biosynthesis of the anticancer antibiotic pleurotin in Hohenbuehelia grisea.</title>
        <authorList>
            <person name="Weaver J.A."/>
            <person name="Alberti F."/>
        </authorList>
    </citation>
    <scope>NUCLEOTIDE SEQUENCE [LARGE SCALE GENOMIC DNA]</scope>
    <source>
        <strain evidence="4">T-177</strain>
    </source>
</reference>
<evidence type="ECO:0000313" key="3">
    <source>
        <dbReference type="EMBL" id="KAL0945569.1"/>
    </source>
</evidence>
<dbReference type="Pfam" id="PF06985">
    <property type="entry name" value="HET"/>
    <property type="match status" value="1"/>
</dbReference>
<evidence type="ECO:0000259" key="2">
    <source>
        <dbReference type="Pfam" id="PF06985"/>
    </source>
</evidence>
<dbReference type="InterPro" id="IPR010730">
    <property type="entry name" value="HET"/>
</dbReference>
<evidence type="ECO:0000256" key="1">
    <source>
        <dbReference type="SAM" id="MobiDB-lite"/>
    </source>
</evidence>
<sequence length="511" mass="57344">MIRLKVEDFFRDRPVRLIRLADMMVLTRNEIINDTIEQIVSDLPAGFKLDDLTLHLAHKCAYAILSHRWGRKELTLSDALKLHDTPGSIGASTSPQSSPALRKILTFCTKAKEYGCRYAWFDSGCIDQSSEAELAESIPAMYHWYQNATVCIVHLASIHTGTRVTHRHRVTDDEWFGRGWTLQEFLASRRIKFYDAGWQPLTNDRLDIDRATSWVYIVRGSGEISAPLSGFNDSTKANIKLPKVFAGSNLRATDLDRAALQVDRPPGVENAGPMIYWMASRATTQPEDRVYALMGLLNLRLPISYGEGFDNALLRLQIAILHRTTIIQPWLWTGTPIFSIRALFVNSKEALGGKIIVLDGALSSRGTAPGADRHTLPMKSRMKMTIYPIHILQAHHPPTSPKSVRIRTPDDLQLDSDSGEPPSPMPNLVLGIIDSALDKQLDESNQSALDDLHTDDRGARHCYAFMLQKRPERFPFRASYSRLARRPVAVLPRVPDGSCGLLRAARTVYVI</sequence>
<organism evidence="3 4">
    <name type="scientific">Hohenbuehelia grisea</name>
    <dbReference type="NCBI Taxonomy" id="104357"/>
    <lineage>
        <taxon>Eukaryota</taxon>
        <taxon>Fungi</taxon>
        <taxon>Dikarya</taxon>
        <taxon>Basidiomycota</taxon>
        <taxon>Agaricomycotina</taxon>
        <taxon>Agaricomycetes</taxon>
        <taxon>Agaricomycetidae</taxon>
        <taxon>Agaricales</taxon>
        <taxon>Pleurotineae</taxon>
        <taxon>Pleurotaceae</taxon>
        <taxon>Hohenbuehelia</taxon>
    </lineage>
</organism>
<name>A0ABR3IQP7_9AGAR</name>
<feature type="domain" description="Heterokaryon incompatibility" evidence="2">
    <location>
        <begin position="62"/>
        <end position="159"/>
    </location>
</feature>
<protein>
    <recommendedName>
        <fullName evidence="2">Heterokaryon incompatibility domain-containing protein</fullName>
    </recommendedName>
</protein>
<keyword evidence="4" id="KW-1185">Reference proteome</keyword>
<dbReference type="Proteomes" id="UP001556367">
    <property type="component" value="Unassembled WGS sequence"/>
</dbReference>
<dbReference type="PANTHER" id="PTHR10622">
    <property type="entry name" value="HET DOMAIN-CONTAINING PROTEIN"/>
    <property type="match status" value="1"/>
</dbReference>
<dbReference type="PANTHER" id="PTHR10622:SF12">
    <property type="entry name" value="HET DOMAIN-CONTAINING PROTEIN"/>
    <property type="match status" value="1"/>
</dbReference>
<accession>A0ABR3IQP7</accession>
<dbReference type="EMBL" id="JASNQZ010000017">
    <property type="protein sequence ID" value="KAL0945569.1"/>
    <property type="molecule type" value="Genomic_DNA"/>
</dbReference>
<gene>
    <name evidence="3" type="ORF">HGRIS_014729</name>
</gene>